<evidence type="ECO:0000313" key="3">
    <source>
        <dbReference type="Proteomes" id="UP000598146"/>
    </source>
</evidence>
<evidence type="ECO:0000256" key="1">
    <source>
        <dbReference type="SAM" id="Phobius"/>
    </source>
</evidence>
<feature type="transmembrane region" description="Helical" evidence="1">
    <location>
        <begin position="21"/>
        <end position="50"/>
    </location>
</feature>
<sequence>MGVTTVPSRDGRVAHGLAQTLAVWVAMTFVATLFPWAAIGAGLLSSILLGKWHQRHARRDTAVGAFTGVVLWPVLIGAALIAMNVASMAMSDFE</sequence>
<keyword evidence="1" id="KW-0472">Membrane</keyword>
<dbReference type="EMBL" id="JADQTO010000003">
    <property type="protein sequence ID" value="MBG0561525.1"/>
    <property type="molecule type" value="Genomic_DNA"/>
</dbReference>
<name>A0A931FWM8_9ACTN</name>
<proteinExistence type="predicted"/>
<feature type="transmembrane region" description="Helical" evidence="1">
    <location>
        <begin position="62"/>
        <end position="86"/>
    </location>
</feature>
<dbReference type="RefSeq" id="WP_196413309.1">
    <property type="nucleotide sequence ID" value="NZ_JADQTO010000003.1"/>
</dbReference>
<accession>A0A931FWM8</accession>
<evidence type="ECO:0000313" key="2">
    <source>
        <dbReference type="EMBL" id="MBG0561525.1"/>
    </source>
</evidence>
<gene>
    <name evidence="2" type="ORF">I4J89_08635</name>
</gene>
<protein>
    <submittedName>
        <fullName evidence="2">Uncharacterized protein</fullName>
    </submittedName>
</protein>
<reference evidence="2" key="1">
    <citation type="submission" date="2020-11" db="EMBL/GenBank/DDBJ databases">
        <title>Isolation and identification of active actinomycetes.</title>
        <authorList>
            <person name="Sun X."/>
        </authorList>
    </citation>
    <scope>NUCLEOTIDE SEQUENCE</scope>
    <source>
        <strain evidence="2">NEAU-A11</strain>
    </source>
</reference>
<dbReference type="Proteomes" id="UP000598146">
    <property type="component" value="Unassembled WGS sequence"/>
</dbReference>
<keyword evidence="3" id="KW-1185">Reference proteome</keyword>
<keyword evidence="1" id="KW-1133">Transmembrane helix</keyword>
<dbReference type="AlphaFoldDB" id="A0A931FWM8"/>
<organism evidence="2 3">
    <name type="scientific">Actinoplanes aureus</name>
    <dbReference type="NCBI Taxonomy" id="2792083"/>
    <lineage>
        <taxon>Bacteria</taxon>
        <taxon>Bacillati</taxon>
        <taxon>Actinomycetota</taxon>
        <taxon>Actinomycetes</taxon>
        <taxon>Micromonosporales</taxon>
        <taxon>Micromonosporaceae</taxon>
        <taxon>Actinoplanes</taxon>
    </lineage>
</organism>
<comment type="caution">
    <text evidence="2">The sequence shown here is derived from an EMBL/GenBank/DDBJ whole genome shotgun (WGS) entry which is preliminary data.</text>
</comment>
<keyword evidence="1" id="KW-0812">Transmembrane</keyword>